<sequence length="91" mass="10745">MNKKVTVNLLLLLFGLIICYWMISIFDPEKDYGRRHPLFIFVLGLFLACWAVKDLLLIAINPVLKRNYPKLYVRLNSDFWTFLLGPVKDKK</sequence>
<proteinExistence type="predicted"/>
<keyword evidence="1" id="KW-0812">Transmembrane</keyword>
<keyword evidence="1" id="KW-0472">Membrane</keyword>
<gene>
    <name evidence="2" type="ORF">QTP81_16945</name>
</gene>
<keyword evidence="1" id="KW-1133">Transmembrane helix</keyword>
<evidence type="ECO:0000313" key="2">
    <source>
        <dbReference type="EMBL" id="MDM7862297.1"/>
    </source>
</evidence>
<feature type="transmembrane region" description="Helical" evidence="1">
    <location>
        <begin position="7"/>
        <end position="26"/>
    </location>
</feature>
<dbReference type="RefSeq" id="WP_289367203.1">
    <property type="nucleotide sequence ID" value="NZ_JAUCBP010000013.1"/>
</dbReference>
<evidence type="ECO:0000313" key="3">
    <source>
        <dbReference type="Proteomes" id="UP001234343"/>
    </source>
</evidence>
<feature type="transmembrane region" description="Helical" evidence="1">
    <location>
        <begin position="38"/>
        <end position="64"/>
    </location>
</feature>
<comment type="caution">
    <text evidence="2">The sequence shown here is derived from an EMBL/GenBank/DDBJ whole genome shotgun (WGS) entry which is preliminary data.</text>
</comment>
<name>A0ABT7T1I1_9ALTE</name>
<accession>A0ABT7T1I1</accession>
<organism evidence="2 3">
    <name type="scientific">Alteromonas arenosi</name>
    <dbReference type="NCBI Taxonomy" id="3055817"/>
    <lineage>
        <taxon>Bacteria</taxon>
        <taxon>Pseudomonadati</taxon>
        <taxon>Pseudomonadota</taxon>
        <taxon>Gammaproteobacteria</taxon>
        <taxon>Alteromonadales</taxon>
        <taxon>Alteromonadaceae</taxon>
        <taxon>Alteromonas/Salinimonas group</taxon>
        <taxon>Alteromonas</taxon>
    </lineage>
</organism>
<dbReference type="Proteomes" id="UP001234343">
    <property type="component" value="Unassembled WGS sequence"/>
</dbReference>
<keyword evidence="3" id="KW-1185">Reference proteome</keyword>
<reference evidence="2 3" key="1">
    <citation type="submission" date="2023-06" db="EMBL/GenBank/DDBJ databases">
        <title>Alteromonas sp. ASW11-36 isolated from intertidal sand.</title>
        <authorList>
            <person name="Li Y."/>
        </authorList>
    </citation>
    <scope>NUCLEOTIDE SEQUENCE [LARGE SCALE GENOMIC DNA]</scope>
    <source>
        <strain evidence="2 3">ASW11-36</strain>
    </source>
</reference>
<evidence type="ECO:0000256" key="1">
    <source>
        <dbReference type="SAM" id="Phobius"/>
    </source>
</evidence>
<protein>
    <submittedName>
        <fullName evidence="2">Uncharacterized protein</fullName>
    </submittedName>
</protein>
<dbReference type="EMBL" id="JAUCBP010000013">
    <property type="protein sequence ID" value="MDM7862297.1"/>
    <property type="molecule type" value="Genomic_DNA"/>
</dbReference>